<feature type="domain" description="DUF2087" evidence="1">
    <location>
        <begin position="17"/>
        <end position="90"/>
    </location>
</feature>
<dbReference type="EMBL" id="BLAY01000076">
    <property type="protein sequence ID" value="GET39856.1"/>
    <property type="molecule type" value="Genomic_DNA"/>
</dbReference>
<dbReference type="RefSeq" id="WP_226585492.1">
    <property type="nucleotide sequence ID" value="NZ_BLAY01000076.1"/>
</dbReference>
<dbReference type="Proteomes" id="UP001050975">
    <property type="component" value="Unassembled WGS sequence"/>
</dbReference>
<comment type="caution">
    <text evidence="2">The sequence shown here is derived from an EMBL/GenBank/DDBJ whole genome shotgun (WGS) entry which is preliminary data.</text>
</comment>
<dbReference type="AlphaFoldDB" id="A0AAV3XEK1"/>
<protein>
    <submittedName>
        <fullName evidence="2">Transcriptional regulator</fullName>
    </submittedName>
</protein>
<proteinExistence type="predicted"/>
<dbReference type="InterPro" id="IPR018656">
    <property type="entry name" value="DUF2087"/>
</dbReference>
<organism evidence="2 3">
    <name type="scientific">Microseira wollei NIES-4236</name>
    <dbReference type="NCBI Taxonomy" id="2530354"/>
    <lineage>
        <taxon>Bacteria</taxon>
        <taxon>Bacillati</taxon>
        <taxon>Cyanobacteriota</taxon>
        <taxon>Cyanophyceae</taxon>
        <taxon>Oscillatoriophycideae</taxon>
        <taxon>Aerosakkonematales</taxon>
        <taxon>Aerosakkonemataceae</taxon>
        <taxon>Microseira</taxon>
    </lineage>
</organism>
<accession>A0AAV3XEK1</accession>
<name>A0AAV3XEK1_9CYAN</name>
<dbReference type="Pfam" id="PF09860">
    <property type="entry name" value="DUF2087"/>
    <property type="match status" value="1"/>
</dbReference>
<evidence type="ECO:0000259" key="1">
    <source>
        <dbReference type="Pfam" id="PF09860"/>
    </source>
</evidence>
<sequence length="95" mass="11373">MTDDNGELKNYLDEEDRLKEWPSKRNKGKSQQLVLEYMASKFYQEVKYTEKEVNALLNQYHTFNDPALLRREMVERKLLARMRDGSADWRPSVSE</sequence>
<reference evidence="2" key="1">
    <citation type="submission" date="2019-10" db="EMBL/GenBank/DDBJ databases">
        <title>Draft genome sequece of Microseira wollei NIES-4236.</title>
        <authorList>
            <person name="Yamaguchi H."/>
            <person name="Suzuki S."/>
            <person name="Kawachi M."/>
        </authorList>
    </citation>
    <scope>NUCLEOTIDE SEQUENCE</scope>
    <source>
        <strain evidence="2">NIES-4236</strain>
    </source>
</reference>
<gene>
    <name evidence="2" type="ORF">MiSe_46280</name>
</gene>
<keyword evidence="3" id="KW-1185">Reference proteome</keyword>
<evidence type="ECO:0000313" key="2">
    <source>
        <dbReference type="EMBL" id="GET39856.1"/>
    </source>
</evidence>
<evidence type="ECO:0000313" key="3">
    <source>
        <dbReference type="Proteomes" id="UP001050975"/>
    </source>
</evidence>